<evidence type="ECO:0000313" key="1">
    <source>
        <dbReference type="EMBL" id="CAF4880619.1"/>
    </source>
</evidence>
<sequence>TNALQLLLELLGTYTKETASKARTDAVKYAYREDF</sequence>
<dbReference type="EMBL" id="CAJOBP010070293">
    <property type="protein sequence ID" value="CAF4880619.1"/>
    <property type="molecule type" value="Genomic_DNA"/>
</dbReference>
<protein>
    <submittedName>
        <fullName evidence="1">Uncharacterized protein</fullName>
    </submittedName>
</protein>
<accession>A0A821TY36</accession>
<reference evidence="1" key="1">
    <citation type="submission" date="2021-02" db="EMBL/GenBank/DDBJ databases">
        <authorList>
            <person name="Nowell W R."/>
        </authorList>
    </citation>
    <scope>NUCLEOTIDE SEQUENCE</scope>
</reference>
<evidence type="ECO:0000313" key="2">
    <source>
        <dbReference type="Proteomes" id="UP000663873"/>
    </source>
</evidence>
<keyword evidence="2" id="KW-1185">Reference proteome</keyword>
<organism evidence="1 2">
    <name type="scientific">Rotaria socialis</name>
    <dbReference type="NCBI Taxonomy" id="392032"/>
    <lineage>
        <taxon>Eukaryota</taxon>
        <taxon>Metazoa</taxon>
        <taxon>Spiralia</taxon>
        <taxon>Gnathifera</taxon>
        <taxon>Rotifera</taxon>
        <taxon>Eurotatoria</taxon>
        <taxon>Bdelloidea</taxon>
        <taxon>Philodinida</taxon>
        <taxon>Philodinidae</taxon>
        <taxon>Rotaria</taxon>
    </lineage>
</organism>
<name>A0A821TY36_9BILA</name>
<feature type="non-terminal residue" evidence="1">
    <location>
        <position position="1"/>
    </location>
</feature>
<dbReference type="AlphaFoldDB" id="A0A821TY36"/>
<proteinExistence type="predicted"/>
<gene>
    <name evidence="1" type="ORF">UJA718_LOCUS44678</name>
</gene>
<dbReference type="Proteomes" id="UP000663873">
    <property type="component" value="Unassembled WGS sequence"/>
</dbReference>
<comment type="caution">
    <text evidence="1">The sequence shown here is derived from an EMBL/GenBank/DDBJ whole genome shotgun (WGS) entry which is preliminary data.</text>
</comment>